<evidence type="ECO:0000256" key="5">
    <source>
        <dbReference type="ARBA" id="ARBA00022989"/>
    </source>
</evidence>
<keyword evidence="4 10" id="KW-0812">Transmembrane</keyword>
<dbReference type="PANTHER" id="PTHR10110">
    <property type="entry name" value="SODIUM/HYDROGEN EXCHANGER"/>
    <property type="match status" value="1"/>
</dbReference>
<dbReference type="InterPro" id="IPR018422">
    <property type="entry name" value="Cation/H_exchanger_CPA1"/>
</dbReference>
<dbReference type="EMBL" id="BOON01000060">
    <property type="protein sequence ID" value="GII25851.1"/>
    <property type="molecule type" value="Genomic_DNA"/>
</dbReference>
<dbReference type="Pfam" id="PF00999">
    <property type="entry name" value="Na_H_Exchanger"/>
    <property type="match status" value="1"/>
</dbReference>
<evidence type="ECO:0000313" key="13">
    <source>
        <dbReference type="Proteomes" id="UP000599074"/>
    </source>
</evidence>
<protein>
    <submittedName>
        <fullName evidence="12">Na+/H+ antiporter</fullName>
    </submittedName>
</protein>
<evidence type="ECO:0000259" key="11">
    <source>
        <dbReference type="Pfam" id="PF00999"/>
    </source>
</evidence>
<evidence type="ECO:0000256" key="1">
    <source>
        <dbReference type="ARBA" id="ARBA00004651"/>
    </source>
</evidence>
<dbReference type="GO" id="GO:0015385">
    <property type="term" value="F:sodium:proton antiporter activity"/>
    <property type="evidence" value="ECO:0007669"/>
    <property type="project" value="InterPro"/>
</dbReference>
<keyword evidence="6 10" id="KW-0915">Sodium</keyword>
<dbReference type="GO" id="GO:0098719">
    <property type="term" value="P:sodium ion import across plasma membrane"/>
    <property type="evidence" value="ECO:0007669"/>
    <property type="project" value="TreeGrafter"/>
</dbReference>
<dbReference type="GO" id="GO:0051453">
    <property type="term" value="P:regulation of intracellular pH"/>
    <property type="evidence" value="ECO:0007669"/>
    <property type="project" value="TreeGrafter"/>
</dbReference>
<keyword evidence="7 10" id="KW-0406">Ion transport</keyword>
<keyword evidence="2 10" id="KW-0813">Transport</keyword>
<feature type="transmembrane region" description="Helical" evidence="10">
    <location>
        <begin position="29"/>
        <end position="49"/>
    </location>
</feature>
<feature type="transmembrane region" description="Helical" evidence="10">
    <location>
        <begin position="84"/>
        <end position="106"/>
    </location>
</feature>
<evidence type="ECO:0000256" key="8">
    <source>
        <dbReference type="ARBA" id="ARBA00023136"/>
    </source>
</evidence>
<dbReference type="InterPro" id="IPR006153">
    <property type="entry name" value="Cation/H_exchanger_TM"/>
</dbReference>
<keyword evidence="10" id="KW-0050">Antiport</keyword>
<feature type="transmembrane region" description="Helical" evidence="10">
    <location>
        <begin position="55"/>
        <end position="72"/>
    </location>
</feature>
<sequence length="528" mass="56394">MGNADLALLALMVAVAGLGVLARRIGLPYSILLVLGGLMLGFVPGMPPVQMPPDLVLLLFLPPLLYSAGFLSSPHDLRAEAIPITRLAVGLTLATMGAVAVTAHALVPDMPWPVALTLGAIVSPTDPLAATAIARRLGAPRRVVTVIEGEGLANDATALVAYRIAVGVALGATVTAWQVVTEFVLGFAGGVVIGLVVGWLAKQVRRRVDDPLVETSLALATAYAAYLPAQWLGVSGVLAAVTAGLYVGWHAPTVMSPSTRLIGMAFWEVLDYLLNAVLFILVGLQLHPILTGVARRPATKLLGLALLVSAVVIAVRVAWHFTVPYLSSALVPRRLRGGPGLDARQRLVVAWSGMRGAVSLTVALALPTGTETGRPFPERDLIVFVTYVVIFTTLVLPGVTLPVLIRRLGVRDEGAAAREETLARLAATDAALTRLDELLTEARSRDEGTAQRLRRLLQLRRGRLAAQVGMINDTDVECRSLAYRQLVGELIEAQRRTIVDLRDRGQISTDVLNRVQRDLDLEESRLEI</sequence>
<evidence type="ECO:0000256" key="4">
    <source>
        <dbReference type="ARBA" id="ARBA00022692"/>
    </source>
</evidence>
<evidence type="ECO:0000256" key="6">
    <source>
        <dbReference type="ARBA" id="ARBA00023053"/>
    </source>
</evidence>
<feature type="transmembrane region" description="Helical" evidence="10">
    <location>
        <begin position="261"/>
        <end position="284"/>
    </location>
</feature>
<dbReference type="AlphaFoldDB" id="A0A8J3X3D1"/>
<dbReference type="Proteomes" id="UP000599074">
    <property type="component" value="Unassembled WGS sequence"/>
</dbReference>
<name>A0A8J3X3D1_9ACTN</name>
<dbReference type="PANTHER" id="PTHR10110:SF86">
    <property type="entry name" value="SODIUM_HYDROGEN EXCHANGER 7"/>
    <property type="match status" value="1"/>
</dbReference>
<dbReference type="GO" id="GO:0005886">
    <property type="term" value="C:plasma membrane"/>
    <property type="evidence" value="ECO:0007669"/>
    <property type="project" value="UniProtKB-SubCell"/>
</dbReference>
<feature type="transmembrane region" description="Helical" evidence="10">
    <location>
        <begin position="381"/>
        <end position="405"/>
    </location>
</feature>
<gene>
    <name evidence="12" type="ORF">Pme01_54480</name>
</gene>
<evidence type="ECO:0000256" key="3">
    <source>
        <dbReference type="ARBA" id="ARBA00022475"/>
    </source>
</evidence>
<keyword evidence="5 10" id="KW-1133">Transmembrane helix</keyword>
<keyword evidence="3 10" id="KW-1003">Cell membrane</keyword>
<reference evidence="12" key="1">
    <citation type="submission" date="2021-01" db="EMBL/GenBank/DDBJ databases">
        <title>Whole genome shotgun sequence of Planosporangium mesophilum NBRC 109066.</title>
        <authorList>
            <person name="Komaki H."/>
            <person name="Tamura T."/>
        </authorList>
    </citation>
    <scope>NUCLEOTIDE SEQUENCE</scope>
    <source>
        <strain evidence="12">NBRC 109066</strain>
    </source>
</reference>
<dbReference type="RefSeq" id="WP_168117813.1">
    <property type="nucleotide sequence ID" value="NZ_BOON01000060.1"/>
</dbReference>
<evidence type="ECO:0000256" key="10">
    <source>
        <dbReference type="RuleBase" id="RU366002"/>
    </source>
</evidence>
<dbReference type="InterPro" id="IPR004705">
    <property type="entry name" value="Cation/H_exchanger_CPA1_bac"/>
</dbReference>
<keyword evidence="8 10" id="KW-0472">Membrane</keyword>
<dbReference type="Gene3D" id="6.10.140.1330">
    <property type="match status" value="1"/>
</dbReference>
<evidence type="ECO:0000256" key="9">
    <source>
        <dbReference type="ARBA" id="ARBA00023201"/>
    </source>
</evidence>
<evidence type="ECO:0000313" key="12">
    <source>
        <dbReference type="EMBL" id="GII25851.1"/>
    </source>
</evidence>
<dbReference type="NCBIfam" id="TIGR00831">
    <property type="entry name" value="a_cpa1"/>
    <property type="match status" value="1"/>
</dbReference>
<proteinExistence type="inferred from homology"/>
<feature type="transmembrane region" description="Helical" evidence="10">
    <location>
        <begin position="183"/>
        <end position="201"/>
    </location>
</feature>
<evidence type="ECO:0000256" key="2">
    <source>
        <dbReference type="ARBA" id="ARBA00022448"/>
    </source>
</evidence>
<accession>A0A8J3X3D1</accession>
<comment type="caution">
    <text evidence="12">The sequence shown here is derived from an EMBL/GenBank/DDBJ whole genome shotgun (WGS) entry which is preliminary data.</text>
</comment>
<evidence type="ECO:0000256" key="7">
    <source>
        <dbReference type="ARBA" id="ARBA00023065"/>
    </source>
</evidence>
<comment type="caution">
    <text evidence="10">Lacks conserved residue(s) required for the propagation of feature annotation.</text>
</comment>
<dbReference type="GO" id="GO:0015386">
    <property type="term" value="F:potassium:proton antiporter activity"/>
    <property type="evidence" value="ECO:0007669"/>
    <property type="project" value="TreeGrafter"/>
</dbReference>
<feature type="transmembrane region" description="Helical" evidence="10">
    <location>
        <begin position="232"/>
        <end position="249"/>
    </location>
</feature>
<keyword evidence="13" id="KW-1185">Reference proteome</keyword>
<feature type="transmembrane region" description="Helical" evidence="10">
    <location>
        <begin position="6"/>
        <end position="22"/>
    </location>
</feature>
<keyword evidence="9 10" id="KW-0739">Sodium transport</keyword>
<feature type="transmembrane region" description="Helical" evidence="10">
    <location>
        <begin position="304"/>
        <end position="326"/>
    </location>
</feature>
<feature type="domain" description="Cation/H+ exchanger transmembrane" evidence="11">
    <location>
        <begin position="13"/>
        <end position="405"/>
    </location>
</feature>
<comment type="function">
    <text evidence="10">Na(+)/H(+) antiporter that extrudes sodium in exchange for external protons.</text>
</comment>
<organism evidence="12 13">
    <name type="scientific">Planosporangium mesophilum</name>
    <dbReference type="NCBI Taxonomy" id="689768"/>
    <lineage>
        <taxon>Bacteria</taxon>
        <taxon>Bacillati</taxon>
        <taxon>Actinomycetota</taxon>
        <taxon>Actinomycetes</taxon>
        <taxon>Micromonosporales</taxon>
        <taxon>Micromonosporaceae</taxon>
        <taxon>Planosporangium</taxon>
    </lineage>
</organism>
<comment type="similarity">
    <text evidence="10">Belongs to the monovalent cation:proton antiporter 1 (CPA1) transporter (TC 2.A.36) family.</text>
</comment>
<comment type="subcellular location">
    <subcellularLocation>
        <location evidence="1 10">Cell membrane</location>
        <topology evidence="1 10">Multi-pass membrane protein</topology>
    </subcellularLocation>
</comment>